<gene>
    <name evidence="3" type="ORF">HERI1096_LOCUS18725</name>
</gene>
<protein>
    <recommendedName>
        <fullName evidence="2">PiggyBac transposable element-derived protein domain-containing protein</fullName>
    </recommendedName>
</protein>
<dbReference type="EMBL" id="HBHX01033711">
    <property type="protein sequence ID" value="CAE0118026.1"/>
    <property type="molecule type" value="Transcribed_RNA"/>
</dbReference>
<dbReference type="PANTHER" id="PTHR46599:SF3">
    <property type="entry name" value="PIGGYBAC TRANSPOSABLE ELEMENT-DERIVED PROTEIN 4"/>
    <property type="match status" value="1"/>
</dbReference>
<feature type="compositionally biased region" description="Basic residues" evidence="1">
    <location>
        <begin position="706"/>
        <end position="716"/>
    </location>
</feature>
<dbReference type="Pfam" id="PF13843">
    <property type="entry name" value="DDE_Tnp_1_7"/>
    <property type="match status" value="1"/>
</dbReference>
<feature type="compositionally biased region" description="Basic residues" evidence="1">
    <location>
        <begin position="742"/>
        <end position="751"/>
    </location>
</feature>
<sequence>MDVTLPRKDITFVRRPEATTIHVEADDEASSGEDEPEKPMDDSSDPDEISGINDTFFNEEPDHEVKTGKKDSYKKDIMPGWKRDDGFCFDQRSKVSTSKDPPKLNLPQEQVNEKSFFELGCLFLPMLFLELMAAAMTTQGRVKHDQGDVHFSANWTVTTNDLLQWIGVWMYMLAFPQPGGRRVYWEEPNGGFGPRHKLQAWLRLGDNGEKGVRWFENMLLCFTLPGYTRGDKEWKKDDPFQLTRRFWDALRDAFYQAVTASWLLVLDESMVQWQGRGMPGLMVILRKPTPIGLELHTLCCALCGILVWFEVYEGKEAMATKEFCNEYGKSIALTLRMCKKFFGTARVLVADSWFGSVACAIALHTKGIFAVMNVKTATTNYPKDELMEEVGEIKGKSAEAKKQRRERRGKQVAFTQEVEVGGDRKVTLLAAGNNKKVPLLLICTAFTMLPGEEHNKVWKVNQADGSVELHSLKTEQPEVHALYRLFMNVVDIHNKLRQGVVSMADVWATTAWDKRHFAEGLGFWEVNVYKAFCYFVQTGTKVKMGHGEFRQRLAWAFMTLGKVPYPADAASTSTAAFVTPGASLPDAPLPGGTHKYVPTPGTSGKTCAYCGNKAYQKCQTCEDLLGCPYPVCGAKSARKHECMEKHRNGEPCLHTSFTIGSPGKRAMKAAWEGRKRDTDAFDGDDEDDFEDDPSAPPTSPADGTRANKKRAKKARQEKKAADKAEAEAQATAAGQAAGRAARQAKRGIAKE</sequence>
<accession>A0A7S3AX02</accession>
<feature type="compositionally biased region" description="Acidic residues" evidence="1">
    <location>
        <begin position="25"/>
        <end position="48"/>
    </location>
</feature>
<evidence type="ECO:0000313" key="3">
    <source>
        <dbReference type="EMBL" id="CAE0118026.1"/>
    </source>
</evidence>
<dbReference type="AlphaFoldDB" id="A0A7S3AX02"/>
<feature type="compositionally biased region" description="Basic and acidic residues" evidence="1">
    <location>
        <begin position="717"/>
        <end position="726"/>
    </location>
</feature>
<feature type="region of interest" description="Disordered" evidence="1">
    <location>
        <begin position="16"/>
        <end position="71"/>
    </location>
</feature>
<reference evidence="3" key="1">
    <citation type="submission" date="2021-01" db="EMBL/GenBank/DDBJ databases">
        <authorList>
            <person name="Corre E."/>
            <person name="Pelletier E."/>
            <person name="Niang G."/>
            <person name="Scheremetjew M."/>
            <person name="Finn R."/>
            <person name="Kale V."/>
            <person name="Holt S."/>
            <person name="Cochrane G."/>
            <person name="Meng A."/>
            <person name="Brown T."/>
            <person name="Cohen L."/>
        </authorList>
    </citation>
    <scope>NUCLEOTIDE SEQUENCE</scope>
    <source>
        <strain evidence="3">CCMP281</strain>
    </source>
</reference>
<feature type="compositionally biased region" description="Low complexity" evidence="1">
    <location>
        <begin position="727"/>
        <end position="741"/>
    </location>
</feature>
<feature type="compositionally biased region" description="Acidic residues" evidence="1">
    <location>
        <begin position="680"/>
        <end position="693"/>
    </location>
</feature>
<evidence type="ECO:0000256" key="1">
    <source>
        <dbReference type="SAM" id="MobiDB-lite"/>
    </source>
</evidence>
<feature type="domain" description="PiggyBac transposable element-derived protein" evidence="2">
    <location>
        <begin position="122"/>
        <end position="521"/>
    </location>
</feature>
<dbReference type="InterPro" id="IPR029526">
    <property type="entry name" value="PGBD"/>
</dbReference>
<organism evidence="3">
    <name type="scientific">Haptolina ericina</name>
    <dbReference type="NCBI Taxonomy" id="156174"/>
    <lineage>
        <taxon>Eukaryota</taxon>
        <taxon>Haptista</taxon>
        <taxon>Haptophyta</taxon>
        <taxon>Prymnesiophyceae</taxon>
        <taxon>Prymnesiales</taxon>
        <taxon>Prymnesiaceae</taxon>
        <taxon>Haptolina</taxon>
    </lineage>
</organism>
<proteinExistence type="predicted"/>
<evidence type="ECO:0000259" key="2">
    <source>
        <dbReference type="Pfam" id="PF13843"/>
    </source>
</evidence>
<dbReference type="PANTHER" id="PTHR46599">
    <property type="entry name" value="PIGGYBAC TRANSPOSABLE ELEMENT-DERIVED PROTEIN 4"/>
    <property type="match status" value="1"/>
</dbReference>
<name>A0A7S3AX02_9EUKA</name>
<feature type="region of interest" description="Disordered" evidence="1">
    <location>
        <begin position="663"/>
        <end position="751"/>
    </location>
</feature>